<keyword evidence="4" id="KW-1185">Reference proteome</keyword>
<dbReference type="SUPFAM" id="SSF82544">
    <property type="entry name" value="GckA/TtuD-like"/>
    <property type="match status" value="1"/>
</dbReference>
<dbReference type="GO" id="GO:0008887">
    <property type="term" value="F:glycerate kinase activity"/>
    <property type="evidence" value="ECO:0007669"/>
    <property type="project" value="InterPro"/>
</dbReference>
<dbReference type="RefSeq" id="WP_211097760.1">
    <property type="nucleotide sequence ID" value="NZ_JXMU01000017.1"/>
</dbReference>
<dbReference type="PANTHER" id="PTHR12227">
    <property type="entry name" value="GLYCERATE KINASE"/>
    <property type="match status" value="1"/>
</dbReference>
<dbReference type="Proteomes" id="UP000038011">
    <property type="component" value="Unassembled WGS sequence"/>
</dbReference>
<dbReference type="Gene3D" id="3.40.50.10180">
    <property type="entry name" value="Glycerate kinase, MOFRL-like N-terminal domain"/>
    <property type="match status" value="1"/>
</dbReference>
<proteinExistence type="predicted"/>
<dbReference type="InterPro" id="IPR039760">
    <property type="entry name" value="MOFRL_protein"/>
</dbReference>
<dbReference type="InterPro" id="IPR007835">
    <property type="entry name" value="MOFRL"/>
</dbReference>
<feature type="domain" description="MOFRL-associated" evidence="2">
    <location>
        <begin position="9"/>
        <end position="210"/>
    </location>
</feature>
<evidence type="ECO:0000313" key="4">
    <source>
        <dbReference type="Proteomes" id="UP000038011"/>
    </source>
</evidence>
<dbReference type="GO" id="GO:0005737">
    <property type="term" value="C:cytoplasm"/>
    <property type="evidence" value="ECO:0007669"/>
    <property type="project" value="TreeGrafter"/>
</dbReference>
<evidence type="ECO:0000259" key="2">
    <source>
        <dbReference type="Pfam" id="PF13660"/>
    </source>
</evidence>
<dbReference type="STRING" id="1514904.SU32_12250"/>
<dbReference type="PANTHER" id="PTHR12227:SF0">
    <property type="entry name" value="GLYCERATE KINASE"/>
    <property type="match status" value="1"/>
</dbReference>
<dbReference type="Pfam" id="PF13660">
    <property type="entry name" value="DUF4147"/>
    <property type="match status" value="1"/>
</dbReference>
<name>A0A0M9GMA1_9HYPH</name>
<dbReference type="EMBL" id="JXMU01000017">
    <property type="protein sequence ID" value="KPB00776.1"/>
    <property type="molecule type" value="Genomic_DNA"/>
</dbReference>
<dbReference type="InterPro" id="IPR025286">
    <property type="entry name" value="MOFRL_assoc_dom"/>
</dbReference>
<dbReference type="PATRIC" id="fig|1514904.3.peg.1296"/>
<comment type="caution">
    <text evidence="3">The sequence shown here is derived from an EMBL/GenBank/DDBJ whole genome shotgun (WGS) entry which is preliminary data.</text>
</comment>
<gene>
    <name evidence="3" type="ORF">SU32_12250</name>
</gene>
<sequence length="376" mass="39502">MTDNPAAMLEELWWQGVDAVRGFSAVTASLSDSTITPPDMIIAVGKAAGDMALGARKHFATQIPTLVVTKYDHTRDELAALSNCEIIEAGHPVPDQNSLTGGARVLEAVQNMAADQNLLLLVSGGASALVEVLEEGQTLDSLKALNKGFLADGLSIGEINAERRKISRIKGGRLLDAFKGKSAHVIAISDVEGDSIDVIASGIGAYHGSGNHIEIKIAASNAVARQTIEKAAQDKNIDVQRNEECLYGHAEDIAPKLLDEFQNGPVGLYIFGGEPTVELPDNPGRGGRNQHLALLLADKIKTRDDLHILIAGTDGTDGPTAEAGAIIDGSTVKAGDDTARYLRTADAGTYLNERGASLTTGPTGTNVMDIVLVLKT</sequence>
<evidence type="ECO:0008006" key="5">
    <source>
        <dbReference type="Google" id="ProtNLM"/>
    </source>
</evidence>
<evidence type="ECO:0000259" key="1">
    <source>
        <dbReference type="Pfam" id="PF05161"/>
    </source>
</evidence>
<organism evidence="3 4">
    <name type="scientific">Ahrensia marina</name>
    <dbReference type="NCBI Taxonomy" id="1514904"/>
    <lineage>
        <taxon>Bacteria</taxon>
        <taxon>Pseudomonadati</taxon>
        <taxon>Pseudomonadota</taxon>
        <taxon>Alphaproteobacteria</taxon>
        <taxon>Hyphomicrobiales</taxon>
        <taxon>Ahrensiaceae</taxon>
        <taxon>Ahrensia</taxon>
    </lineage>
</organism>
<feature type="domain" description="MOFRL" evidence="1">
    <location>
        <begin position="269"/>
        <end position="369"/>
    </location>
</feature>
<dbReference type="AlphaFoldDB" id="A0A0M9GMA1"/>
<protein>
    <recommendedName>
        <fullName evidence="5">MOFRL domain-containing protein</fullName>
    </recommendedName>
</protein>
<accession>A0A0M9GMA1</accession>
<reference evidence="3 4" key="1">
    <citation type="submission" date="2015-01" db="EMBL/GenBank/DDBJ databases">
        <title>Ahrensia donghaiensis sp. nov., a novel dimethylsulphoniopropionate-cleavage bacterium isolated from seawater and emended descriptions of the genus Ahrensia and Ahrensia kielensis.</title>
        <authorList>
            <person name="Liu J."/>
        </authorList>
    </citation>
    <scope>NUCLEOTIDE SEQUENCE [LARGE SCALE GENOMIC DNA]</scope>
    <source>
        <strain evidence="3 4">LZD062</strain>
    </source>
</reference>
<dbReference type="InterPro" id="IPR038614">
    <property type="entry name" value="GK_N_sf"/>
</dbReference>
<evidence type="ECO:0000313" key="3">
    <source>
        <dbReference type="EMBL" id="KPB00776.1"/>
    </source>
</evidence>
<dbReference type="Pfam" id="PF05161">
    <property type="entry name" value="MOFRL"/>
    <property type="match status" value="1"/>
</dbReference>